<reference evidence="9 10" key="1">
    <citation type="submission" date="2024-05" db="EMBL/GenBank/DDBJ databases">
        <title>Genetic variation in Jamaican populations of the coffee berry borer (Hypothenemus hampei).</title>
        <authorList>
            <person name="Errbii M."/>
            <person name="Myrie A."/>
        </authorList>
    </citation>
    <scope>NUCLEOTIDE SEQUENCE [LARGE SCALE GENOMIC DNA]</scope>
    <source>
        <strain evidence="9">JA-Hopewell-2020-01-JO</strain>
        <tissue evidence="9">Whole body</tissue>
    </source>
</reference>
<keyword evidence="10" id="KW-1185">Reference proteome</keyword>
<dbReference type="InterPro" id="IPR027806">
    <property type="entry name" value="HARBI1_dom"/>
</dbReference>
<keyword evidence="5" id="KW-0479">Metal-binding</keyword>
<proteinExistence type="inferred from homology"/>
<evidence type="ECO:0000256" key="4">
    <source>
        <dbReference type="ARBA" id="ARBA00022722"/>
    </source>
</evidence>
<evidence type="ECO:0000313" key="10">
    <source>
        <dbReference type="Proteomes" id="UP001566132"/>
    </source>
</evidence>
<dbReference type="GO" id="GO:0004518">
    <property type="term" value="F:nuclease activity"/>
    <property type="evidence" value="ECO:0007669"/>
    <property type="project" value="UniProtKB-KW"/>
</dbReference>
<evidence type="ECO:0000256" key="6">
    <source>
        <dbReference type="ARBA" id="ARBA00022801"/>
    </source>
</evidence>
<evidence type="ECO:0000256" key="2">
    <source>
        <dbReference type="ARBA" id="ARBA00004123"/>
    </source>
</evidence>
<evidence type="ECO:0000259" key="8">
    <source>
        <dbReference type="Pfam" id="PF13359"/>
    </source>
</evidence>
<evidence type="ECO:0000256" key="5">
    <source>
        <dbReference type="ARBA" id="ARBA00022723"/>
    </source>
</evidence>
<organism evidence="9 10">
    <name type="scientific">Hypothenemus hampei</name>
    <name type="common">Coffee berry borer</name>
    <dbReference type="NCBI Taxonomy" id="57062"/>
    <lineage>
        <taxon>Eukaryota</taxon>
        <taxon>Metazoa</taxon>
        <taxon>Ecdysozoa</taxon>
        <taxon>Arthropoda</taxon>
        <taxon>Hexapoda</taxon>
        <taxon>Insecta</taxon>
        <taxon>Pterygota</taxon>
        <taxon>Neoptera</taxon>
        <taxon>Endopterygota</taxon>
        <taxon>Coleoptera</taxon>
        <taxon>Polyphaga</taxon>
        <taxon>Cucujiformia</taxon>
        <taxon>Curculionidae</taxon>
        <taxon>Scolytinae</taxon>
        <taxon>Hypothenemus</taxon>
    </lineage>
</organism>
<sequence length="223" mass="25814">MRAPSNSGSLYCNYKKTFSIILLAACDAEYRFILTDIDGYGSINDSGTLRESKFGHKLATNSLNIPRREEIPECTNNIEFPYFFVGDAVFPLSEHIIRSYPGILLSEEKDNFNKRLSRARRLIKNTFGVLAARWHILYQTIVTNVELVELITRTCVCLHNWLMHSRSYCPTSFVDGENEDNGQWRQEVPQPLQSIRLRAGNARHNLYYLRDELARYLNEEAKI</sequence>
<comment type="similarity">
    <text evidence="3">Belongs to the HARBI1 family.</text>
</comment>
<dbReference type="EMBL" id="JBDJPC010000001">
    <property type="protein sequence ID" value="KAL1516596.1"/>
    <property type="molecule type" value="Genomic_DNA"/>
</dbReference>
<comment type="caution">
    <text evidence="9">The sequence shown here is derived from an EMBL/GenBank/DDBJ whole genome shotgun (WGS) entry which is preliminary data.</text>
</comment>
<dbReference type="AlphaFoldDB" id="A0ABD1FEM3"/>
<dbReference type="Proteomes" id="UP001566132">
    <property type="component" value="Unassembled WGS sequence"/>
</dbReference>
<dbReference type="PANTHER" id="PTHR22930">
    <property type="match status" value="1"/>
</dbReference>
<keyword evidence="6" id="KW-0378">Hydrolase</keyword>
<protein>
    <recommendedName>
        <fullName evidence="8">DDE Tnp4 domain-containing protein</fullName>
    </recommendedName>
</protein>
<feature type="domain" description="DDE Tnp4" evidence="8">
    <location>
        <begin position="3"/>
        <end position="160"/>
    </location>
</feature>
<keyword evidence="4" id="KW-0540">Nuclease</keyword>
<evidence type="ECO:0000256" key="3">
    <source>
        <dbReference type="ARBA" id="ARBA00006958"/>
    </source>
</evidence>
<comment type="cofactor">
    <cofactor evidence="1">
        <name>a divalent metal cation</name>
        <dbReference type="ChEBI" id="CHEBI:60240"/>
    </cofactor>
</comment>
<dbReference type="Pfam" id="PF13359">
    <property type="entry name" value="DDE_Tnp_4"/>
    <property type="match status" value="1"/>
</dbReference>
<evidence type="ECO:0000313" key="9">
    <source>
        <dbReference type="EMBL" id="KAL1516596.1"/>
    </source>
</evidence>
<accession>A0ABD1FEM3</accession>
<name>A0ABD1FEM3_HYPHA</name>
<dbReference type="GO" id="GO:0005634">
    <property type="term" value="C:nucleus"/>
    <property type="evidence" value="ECO:0007669"/>
    <property type="project" value="UniProtKB-SubCell"/>
</dbReference>
<dbReference type="GO" id="GO:0046872">
    <property type="term" value="F:metal ion binding"/>
    <property type="evidence" value="ECO:0007669"/>
    <property type="project" value="UniProtKB-KW"/>
</dbReference>
<keyword evidence="7" id="KW-0539">Nucleus</keyword>
<evidence type="ECO:0000256" key="1">
    <source>
        <dbReference type="ARBA" id="ARBA00001968"/>
    </source>
</evidence>
<dbReference type="PANTHER" id="PTHR22930:SF269">
    <property type="entry name" value="NUCLEASE HARBI1-LIKE PROTEIN"/>
    <property type="match status" value="1"/>
</dbReference>
<evidence type="ECO:0000256" key="7">
    <source>
        <dbReference type="ARBA" id="ARBA00023242"/>
    </source>
</evidence>
<gene>
    <name evidence="9" type="ORF">ABEB36_000491</name>
</gene>
<dbReference type="InterPro" id="IPR045249">
    <property type="entry name" value="HARBI1-like"/>
</dbReference>
<dbReference type="GO" id="GO:0016787">
    <property type="term" value="F:hydrolase activity"/>
    <property type="evidence" value="ECO:0007669"/>
    <property type="project" value="UniProtKB-KW"/>
</dbReference>
<comment type="subcellular location">
    <subcellularLocation>
        <location evidence="2">Nucleus</location>
    </subcellularLocation>
</comment>